<dbReference type="Pfam" id="PF01565">
    <property type="entry name" value="FAD_binding_4"/>
    <property type="match status" value="1"/>
</dbReference>
<dbReference type="InterPro" id="IPR016169">
    <property type="entry name" value="FAD-bd_PCMH_sub2"/>
</dbReference>
<dbReference type="InterPro" id="IPR006094">
    <property type="entry name" value="Oxid_FAD_bind_N"/>
</dbReference>
<keyword evidence="2" id="KW-0274">FAD</keyword>
<dbReference type="InterPro" id="IPR016164">
    <property type="entry name" value="FAD-linked_Oxase-like_C"/>
</dbReference>
<dbReference type="EMBL" id="RRUE01000001">
    <property type="protein sequence ID" value="RRN44822.1"/>
    <property type="molecule type" value="Genomic_DNA"/>
</dbReference>
<dbReference type="PROSITE" id="PS51387">
    <property type="entry name" value="FAD_PCMH"/>
    <property type="match status" value="1"/>
</dbReference>
<evidence type="ECO:0000259" key="3">
    <source>
        <dbReference type="PROSITE" id="PS51387"/>
    </source>
</evidence>
<comment type="caution">
    <text evidence="4">The sequence shown here is derived from an EMBL/GenBank/DDBJ whole genome shotgun (WGS) entry which is preliminary data.</text>
</comment>
<dbReference type="SUPFAM" id="SSF55103">
    <property type="entry name" value="FAD-linked oxidases, C-terminal domain"/>
    <property type="match status" value="1"/>
</dbReference>
<protein>
    <submittedName>
        <fullName evidence="4">Glycolate oxidase subunit GlcE</fullName>
    </submittedName>
</protein>
<gene>
    <name evidence="4" type="primary">glcE</name>
    <name evidence="4" type="ORF">EHV23_00570</name>
</gene>
<dbReference type="InterPro" id="IPR036318">
    <property type="entry name" value="FAD-bd_PCMH-like_sf"/>
</dbReference>
<evidence type="ECO:0000256" key="1">
    <source>
        <dbReference type="ARBA" id="ARBA00022630"/>
    </source>
</evidence>
<evidence type="ECO:0000313" key="4">
    <source>
        <dbReference type="EMBL" id="RRN44822.1"/>
    </source>
</evidence>
<accession>A0A426FQ35</accession>
<keyword evidence="5" id="KW-1185">Reference proteome</keyword>
<feature type="domain" description="FAD-binding PCMH-type" evidence="3">
    <location>
        <begin position="23"/>
        <end position="227"/>
    </location>
</feature>
<dbReference type="Gene3D" id="3.30.465.10">
    <property type="match status" value="1"/>
</dbReference>
<dbReference type="GO" id="GO:0071949">
    <property type="term" value="F:FAD binding"/>
    <property type="evidence" value="ECO:0007669"/>
    <property type="project" value="InterPro"/>
</dbReference>
<evidence type="ECO:0000256" key="2">
    <source>
        <dbReference type="ARBA" id="ARBA00022827"/>
    </source>
</evidence>
<reference evidence="4 5" key="1">
    <citation type="submission" date="2018-11" db="EMBL/GenBank/DDBJ databases">
        <title>Genome sequencing of Lautropia sp. KCOM 2505 (= ChDC F240).</title>
        <authorList>
            <person name="Kook J.-K."/>
            <person name="Park S.-N."/>
            <person name="Lim Y.K."/>
        </authorList>
    </citation>
    <scope>NUCLEOTIDE SEQUENCE [LARGE SCALE GENOMIC DNA]</scope>
    <source>
        <strain evidence="4 5">KCOM 2505</strain>
    </source>
</reference>
<dbReference type="PANTHER" id="PTHR11748">
    <property type="entry name" value="D-LACTATE DEHYDROGENASE"/>
    <property type="match status" value="1"/>
</dbReference>
<keyword evidence="1" id="KW-0285">Flavoprotein</keyword>
<dbReference type="OrthoDB" id="9811557at2"/>
<name>A0A426FQ35_9BURK</name>
<dbReference type="NCBIfam" id="NF008439">
    <property type="entry name" value="PRK11282.1"/>
    <property type="match status" value="1"/>
</dbReference>
<dbReference type="InterPro" id="IPR016166">
    <property type="entry name" value="FAD-bd_PCMH"/>
</dbReference>
<dbReference type="RefSeq" id="WP_125094254.1">
    <property type="nucleotide sequence ID" value="NZ_RRUE01000001.1"/>
</dbReference>
<dbReference type="Proteomes" id="UP000270261">
    <property type="component" value="Unassembled WGS sequence"/>
</dbReference>
<organism evidence="4 5">
    <name type="scientific">Lautropia dentalis</name>
    <dbReference type="NCBI Taxonomy" id="2490857"/>
    <lineage>
        <taxon>Bacteria</taxon>
        <taxon>Pseudomonadati</taxon>
        <taxon>Pseudomonadota</taxon>
        <taxon>Betaproteobacteria</taxon>
        <taxon>Burkholderiales</taxon>
        <taxon>Burkholderiaceae</taxon>
        <taxon>Lautropia</taxon>
    </lineage>
</organism>
<dbReference type="PANTHER" id="PTHR11748:SF103">
    <property type="entry name" value="GLYCOLATE OXIDASE SUBUNIT GLCE"/>
    <property type="match status" value="1"/>
</dbReference>
<dbReference type="AlphaFoldDB" id="A0A426FQ35"/>
<dbReference type="GO" id="GO:0003824">
    <property type="term" value="F:catalytic activity"/>
    <property type="evidence" value="ECO:0007669"/>
    <property type="project" value="InterPro"/>
</dbReference>
<sequence>MSSFCKENGTAQAFTNAGDIPAAGAIREARASHAALAELREQLVCAYRGGYPILLQGGGTCAFYGNPYRFRGEEIAGGTPAGFVPEGSTDIAQPASVMLDCRRYAGVVSYDPSELVVTARCGTSLAELEVLLAEQGQCLPFDPPHFAPGRTVGGMVATGLSGPRRLSAGAVRDFVLGTVLLAADGSVMRFGGEVMKNVAGYDMSRLLCGSLGMLGMIAEVSLKVLPVPRADATLRLEMTEADALAACNRWGGQPLPLAATCWYRGVLHVRLCGARRAVDAACRLLGGEVVDISEADAFWRALRDQHLDFFTGPASATAPLWRLSVPATTLPLDLPGEHLIEWGGALRWWRPPLEHGQPVYRFGGRDHAWPGAAAALRHLVARQRGTATLFRAGTAAAGVHAGTAVGLSLGTCAGAERFHPLDLVNLQIHQRLKQAFDPRGLINPGRMYTGL</sequence>
<dbReference type="SUPFAM" id="SSF56176">
    <property type="entry name" value="FAD-binding/transporter-associated domain-like"/>
    <property type="match status" value="1"/>
</dbReference>
<proteinExistence type="predicted"/>
<evidence type="ECO:0000313" key="5">
    <source>
        <dbReference type="Proteomes" id="UP000270261"/>
    </source>
</evidence>